<keyword evidence="3" id="KW-1185">Reference proteome</keyword>
<feature type="non-terminal residue" evidence="2">
    <location>
        <position position="1"/>
    </location>
</feature>
<evidence type="ECO:0000313" key="2">
    <source>
        <dbReference type="EMBL" id="EME39205.1"/>
    </source>
</evidence>
<sequence length="126" mass="14092">LQMIVKSLTGKRTLIQVKNRTTASYVAQKVEAQEGLPPSHQHLFFDTTVREGGRCHSIQHRPRASTISQQIFTGAIHHRRQNACGKLTRVLISRDTTVSELVRKIGAADGIPPCQQRIIFAGRQLQ</sequence>
<dbReference type="PROSITE" id="PS50053">
    <property type="entry name" value="UBIQUITIN_2"/>
    <property type="match status" value="2"/>
</dbReference>
<dbReference type="STRING" id="675120.M2YJY3"/>
<dbReference type="Proteomes" id="UP000016933">
    <property type="component" value="Unassembled WGS sequence"/>
</dbReference>
<evidence type="ECO:0000259" key="1">
    <source>
        <dbReference type="PROSITE" id="PS50053"/>
    </source>
</evidence>
<name>M2YJY3_DOTSN</name>
<dbReference type="InterPro" id="IPR029071">
    <property type="entry name" value="Ubiquitin-like_domsf"/>
</dbReference>
<dbReference type="InterPro" id="IPR050158">
    <property type="entry name" value="Ubiquitin_ubiquitin-like"/>
</dbReference>
<dbReference type="OrthoDB" id="428577at2759"/>
<feature type="domain" description="Ubiquitin-like" evidence="1">
    <location>
        <begin position="69"/>
        <end position="126"/>
    </location>
</feature>
<accession>M2YJY3</accession>
<gene>
    <name evidence="2" type="ORF">DOTSEDRAFT_95524</name>
</gene>
<protein>
    <recommendedName>
        <fullName evidence="1">Ubiquitin-like domain-containing protein</fullName>
    </recommendedName>
</protein>
<proteinExistence type="predicted"/>
<dbReference type="PANTHER" id="PTHR10666">
    <property type="entry name" value="UBIQUITIN"/>
    <property type="match status" value="1"/>
</dbReference>
<dbReference type="InterPro" id="IPR000626">
    <property type="entry name" value="Ubiquitin-like_dom"/>
</dbReference>
<dbReference type="HOGENOM" id="CLU_010412_0_0_1"/>
<dbReference type="Gene3D" id="3.10.20.90">
    <property type="entry name" value="Phosphatidylinositol 3-kinase Catalytic Subunit, Chain A, domain 1"/>
    <property type="match status" value="2"/>
</dbReference>
<evidence type="ECO:0000313" key="3">
    <source>
        <dbReference type="Proteomes" id="UP000016933"/>
    </source>
</evidence>
<feature type="non-terminal residue" evidence="2">
    <location>
        <position position="126"/>
    </location>
</feature>
<dbReference type="EMBL" id="KB446545">
    <property type="protein sequence ID" value="EME39205.1"/>
    <property type="molecule type" value="Genomic_DNA"/>
</dbReference>
<feature type="domain" description="Ubiquitin-like" evidence="1">
    <location>
        <begin position="1"/>
        <end position="46"/>
    </location>
</feature>
<dbReference type="eggNOG" id="KOG0001">
    <property type="taxonomic scope" value="Eukaryota"/>
</dbReference>
<reference evidence="2 3" key="2">
    <citation type="journal article" date="2012" name="PLoS Pathog.">
        <title>Diverse lifestyles and strategies of plant pathogenesis encoded in the genomes of eighteen Dothideomycetes fungi.</title>
        <authorList>
            <person name="Ohm R.A."/>
            <person name="Feau N."/>
            <person name="Henrissat B."/>
            <person name="Schoch C.L."/>
            <person name="Horwitz B.A."/>
            <person name="Barry K.W."/>
            <person name="Condon B.J."/>
            <person name="Copeland A.C."/>
            <person name="Dhillon B."/>
            <person name="Glaser F."/>
            <person name="Hesse C.N."/>
            <person name="Kosti I."/>
            <person name="LaButti K."/>
            <person name="Lindquist E.A."/>
            <person name="Lucas S."/>
            <person name="Salamov A.A."/>
            <person name="Bradshaw R.E."/>
            <person name="Ciuffetti L."/>
            <person name="Hamelin R.C."/>
            <person name="Kema G.H.J."/>
            <person name="Lawrence C."/>
            <person name="Scott J.A."/>
            <person name="Spatafora J.W."/>
            <person name="Turgeon B.G."/>
            <person name="de Wit P.J.G.M."/>
            <person name="Zhong S."/>
            <person name="Goodwin S.B."/>
            <person name="Grigoriev I.V."/>
        </authorList>
    </citation>
    <scope>NUCLEOTIDE SEQUENCE [LARGE SCALE GENOMIC DNA]</scope>
    <source>
        <strain evidence="3">NZE10 / CBS 128990</strain>
    </source>
</reference>
<dbReference type="Pfam" id="PF00240">
    <property type="entry name" value="ubiquitin"/>
    <property type="match status" value="2"/>
</dbReference>
<dbReference type="AlphaFoldDB" id="M2YJY3"/>
<organism evidence="2 3">
    <name type="scientific">Dothistroma septosporum (strain NZE10 / CBS 128990)</name>
    <name type="common">Red band needle blight fungus</name>
    <name type="synonym">Mycosphaerella pini</name>
    <dbReference type="NCBI Taxonomy" id="675120"/>
    <lineage>
        <taxon>Eukaryota</taxon>
        <taxon>Fungi</taxon>
        <taxon>Dikarya</taxon>
        <taxon>Ascomycota</taxon>
        <taxon>Pezizomycotina</taxon>
        <taxon>Dothideomycetes</taxon>
        <taxon>Dothideomycetidae</taxon>
        <taxon>Mycosphaerellales</taxon>
        <taxon>Mycosphaerellaceae</taxon>
        <taxon>Dothistroma</taxon>
    </lineage>
</organism>
<dbReference type="SUPFAM" id="SSF54236">
    <property type="entry name" value="Ubiquitin-like"/>
    <property type="match status" value="2"/>
</dbReference>
<reference evidence="3" key="1">
    <citation type="journal article" date="2012" name="PLoS Genet.">
        <title>The genomes of the fungal plant pathogens Cladosporium fulvum and Dothistroma septosporum reveal adaptation to different hosts and lifestyles but also signatures of common ancestry.</title>
        <authorList>
            <person name="de Wit P.J.G.M."/>
            <person name="van der Burgt A."/>
            <person name="Oekmen B."/>
            <person name="Stergiopoulos I."/>
            <person name="Abd-Elsalam K.A."/>
            <person name="Aerts A.L."/>
            <person name="Bahkali A.H."/>
            <person name="Beenen H.G."/>
            <person name="Chettri P."/>
            <person name="Cox M.P."/>
            <person name="Datema E."/>
            <person name="de Vries R.P."/>
            <person name="Dhillon B."/>
            <person name="Ganley A.R."/>
            <person name="Griffiths S.A."/>
            <person name="Guo Y."/>
            <person name="Hamelin R.C."/>
            <person name="Henrissat B."/>
            <person name="Kabir M.S."/>
            <person name="Jashni M.K."/>
            <person name="Kema G."/>
            <person name="Klaubauf S."/>
            <person name="Lapidus A."/>
            <person name="Levasseur A."/>
            <person name="Lindquist E."/>
            <person name="Mehrabi R."/>
            <person name="Ohm R.A."/>
            <person name="Owen T.J."/>
            <person name="Salamov A."/>
            <person name="Schwelm A."/>
            <person name="Schijlen E."/>
            <person name="Sun H."/>
            <person name="van den Burg H.A."/>
            <person name="van Ham R.C.H.J."/>
            <person name="Zhang S."/>
            <person name="Goodwin S.B."/>
            <person name="Grigoriev I.V."/>
            <person name="Collemare J."/>
            <person name="Bradshaw R.E."/>
        </authorList>
    </citation>
    <scope>NUCLEOTIDE SEQUENCE [LARGE SCALE GENOMIC DNA]</scope>
    <source>
        <strain evidence="3">NZE10 / CBS 128990</strain>
    </source>
</reference>
<dbReference type="CDD" id="cd17039">
    <property type="entry name" value="Ubl_ubiquitin_like"/>
    <property type="match status" value="1"/>
</dbReference>